<dbReference type="InterPro" id="IPR003593">
    <property type="entry name" value="AAA+_ATPase"/>
</dbReference>
<keyword evidence="12" id="KW-1185">Reference proteome</keyword>
<dbReference type="GO" id="GO:0016887">
    <property type="term" value="F:ATP hydrolysis activity"/>
    <property type="evidence" value="ECO:0007669"/>
    <property type="project" value="InterPro"/>
</dbReference>
<dbReference type="NCBIfam" id="TIGR01727">
    <property type="entry name" value="oligo_HPY"/>
    <property type="match status" value="1"/>
</dbReference>
<comment type="subcellular location">
    <subcellularLocation>
        <location evidence="1">Cell inner membrane</location>
        <topology evidence="1">Peripheral membrane protein</topology>
    </subcellularLocation>
</comment>
<dbReference type="GO" id="GO:0005524">
    <property type="term" value="F:ATP binding"/>
    <property type="evidence" value="ECO:0007669"/>
    <property type="project" value="UniProtKB-KW"/>
</dbReference>
<reference evidence="9 11" key="1">
    <citation type="submission" date="2020-05" db="EMBL/GenBank/DDBJ databases">
        <title>FDA dAtabase for Regulatory Grade micrObial Sequences (FDA-ARGOS): Supporting development and validation of Infectious Disease Dx tests.</title>
        <authorList>
            <person name="Sproer C."/>
            <person name="Gronow S."/>
            <person name="Severitt S."/>
            <person name="Schroder I."/>
            <person name="Tallon L."/>
            <person name="Sadzewicz L."/>
            <person name="Zhao X."/>
            <person name="Vavikolanu K."/>
            <person name="Mehta A."/>
            <person name="Aluvathingal J."/>
            <person name="Nadendla S."/>
            <person name="Myers T."/>
            <person name="Yan Y."/>
            <person name="Sichtig H."/>
        </authorList>
    </citation>
    <scope>NUCLEOTIDE SEQUENCE [LARGE SCALE GENOMIC DNA]</scope>
    <source>
        <strain evidence="9 11">FDAARGOS_787</strain>
    </source>
</reference>
<dbReference type="Proteomes" id="UP001446337">
    <property type="component" value="Chromosome"/>
</dbReference>
<dbReference type="PANTHER" id="PTHR43297:SF2">
    <property type="entry name" value="DIPEPTIDE TRANSPORT ATP-BINDING PROTEIN DPPD"/>
    <property type="match status" value="1"/>
</dbReference>
<sequence>MNGAILPSGPAAPILSVSALNVAFRGAAGDVQVVRDIAFQVRRGEIYAVIGESGSGKSTLVQAVMGLLQSQARTTGRIELDGQDVQALPARARRRLCGERMALISQDALAALNPCTTVGYQIAETLMVHRGTPKREAWARAVELLGLTGIPSPAERAGQYPHQFSGGMRQRALIAMALALEPDLLIADEPTTALDATIKAQILQLLLRLRDQLGMAILIVTHDMGVVAKMADRMLVMYAGRAVEMGPVMEVFDAPSHPYTRALLNAMPRLDHTGEPLQAIVGAPPSPQRLPPACAFHPRCPLAVARCAQVSPPAIRFGDGRESLCHFTPEEVAHAQPA</sequence>
<dbReference type="PANTHER" id="PTHR43297">
    <property type="entry name" value="OLIGOPEPTIDE TRANSPORT ATP-BINDING PROTEIN APPD"/>
    <property type="match status" value="1"/>
</dbReference>
<gene>
    <name evidence="10" type="ORF">AAIK43_21145</name>
    <name evidence="9" type="ORF">FOC81_01945</name>
</gene>
<dbReference type="InterPro" id="IPR050388">
    <property type="entry name" value="ABC_Ni/Peptide_Import"/>
</dbReference>
<dbReference type="EMBL" id="CP154792">
    <property type="protein sequence ID" value="XAN13886.1"/>
    <property type="molecule type" value="Genomic_DNA"/>
</dbReference>
<dbReference type="InterPro" id="IPR017871">
    <property type="entry name" value="ABC_transporter-like_CS"/>
</dbReference>
<feature type="domain" description="ABC transporter" evidence="8">
    <location>
        <begin position="17"/>
        <end position="264"/>
    </location>
</feature>
<dbReference type="InterPro" id="IPR003439">
    <property type="entry name" value="ABC_transporter-like_ATP-bd"/>
</dbReference>
<keyword evidence="3" id="KW-0813">Transport</keyword>
<keyword evidence="4" id="KW-1003">Cell membrane</keyword>
<dbReference type="PROSITE" id="PS00211">
    <property type="entry name" value="ABC_TRANSPORTER_1"/>
    <property type="match status" value="1"/>
</dbReference>
<dbReference type="SMART" id="SM00382">
    <property type="entry name" value="AAA"/>
    <property type="match status" value="1"/>
</dbReference>
<dbReference type="PROSITE" id="PS50893">
    <property type="entry name" value="ABC_TRANSPORTER_2"/>
    <property type="match status" value="1"/>
</dbReference>
<evidence type="ECO:0000259" key="8">
    <source>
        <dbReference type="PROSITE" id="PS50893"/>
    </source>
</evidence>
<dbReference type="Proteomes" id="UP000509782">
    <property type="component" value="Chromosome"/>
</dbReference>
<protein>
    <submittedName>
        <fullName evidence="9">ABC transporter ATP-binding protein</fullName>
    </submittedName>
</protein>
<organism evidence="9 11">
    <name type="scientific">Achromobacter denitrificans</name>
    <name type="common">Alcaligenes denitrificans</name>
    <dbReference type="NCBI Taxonomy" id="32002"/>
    <lineage>
        <taxon>Bacteria</taxon>
        <taxon>Pseudomonadati</taxon>
        <taxon>Pseudomonadota</taxon>
        <taxon>Betaproteobacteria</taxon>
        <taxon>Burkholderiales</taxon>
        <taxon>Alcaligenaceae</taxon>
        <taxon>Achromobacter</taxon>
    </lineage>
</organism>
<dbReference type="Pfam" id="PF08352">
    <property type="entry name" value="oligo_HPY"/>
    <property type="match status" value="1"/>
</dbReference>
<evidence type="ECO:0000313" key="12">
    <source>
        <dbReference type="Proteomes" id="UP001446337"/>
    </source>
</evidence>
<dbReference type="RefSeq" id="WP_088146447.1">
    <property type="nucleotide sequence ID" value="NZ_CADIKP010000009.1"/>
</dbReference>
<evidence type="ECO:0000256" key="2">
    <source>
        <dbReference type="ARBA" id="ARBA00005417"/>
    </source>
</evidence>
<dbReference type="EMBL" id="CP054569">
    <property type="protein sequence ID" value="QKQ45537.1"/>
    <property type="molecule type" value="Genomic_DNA"/>
</dbReference>
<evidence type="ECO:0000256" key="5">
    <source>
        <dbReference type="ARBA" id="ARBA00022741"/>
    </source>
</evidence>
<evidence type="ECO:0000256" key="1">
    <source>
        <dbReference type="ARBA" id="ARBA00004417"/>
    </source>
</evidence>
<keyword evidence="6 9" id="KW-0067">ATP-binding</keyword>
<keyword evidence="7" id="KW-0472">Membrane</keyword>
<dbReference type="AlphaFoldDB" id="A0A6N0JEW4"/>
<dbReference type="InterPro" id="IPR027417">
    <property type="entry name" value="P-loop_NTPase"/>
</dbReference>
<comment type="similarity">
    <text evidence="2">Belongs to the ABC transporter superfamily.</text>
</comment>
<evidence type="ECO:0000256" key="6">
    <source>
        <dbReference type="ARBA" id="ARBA00022840"/>
    </source>
</evidence>
<dbReference type="GO" id="GO:0055085">
    <property type="term" value="P:transmembrane transport"/>
    <property type="evidence" value="ECO:0007669"/>
    <property type="project" value="UniProtKB-ARBA"/>
</dbReference>
<dbReference type="FunFam" id="3.40.50.300:FF:000016">
    <property type="entry name" value="Oligopeptide ABC transporter ATP-binding component"/>
    <property type="match status" value="1"/>
</dbReference>
<dbReference type="Gene3D" id="3.40.50.300">
    <property type="entry name" value="P-loop containing nucleotide triphosphate hydrolases"/>
    <property type="match status" value="1"/>
</dbReference>
<proteinExistence type="inferred from homology"/>
<evidence type="ECO:0000313" key="9">
    <source>
        <dbReference type="EMBL" id="QKQ45537.1"/>
    </source>
</evidence>
<dbReference type="GO" id="GO:0005886">
    <property type="term" value="C:plasma membrane"/>
    <property type="evidence" value="ECO:0007669"/>
    <property type="project" value="UniProtKB-SubCell"/>
</dbReference>
<dbReference type="GO" id="GO:0015833">
    <property type="term" value="P:peptide transport"/>
    <property type="evidence" value="ECO:0007669"/>
    <property type="project" value="InterPro"/>
</dbReference>
<evidence type="ECO:0000256" key="3">
    <source>
        <dbReference type="ARBA" id="ARBA00022448"/>
    </source>
</evidence>
<accession>A0A6N0JEW4</accession>
<evidence type="ECO:0000256" key="4">
    <source>
        <dbReference type="ARBA" id="ARBA00022475"/>
    </source>
</evidence>
<dbReference type="Pfam" id="PF00005">
    <property type="entry name" value="ABC_tran"/>
    <property type="match status" value="1"/>
</dbReference>
<evidence type="ECO:0000313" key="11">
    <source>
        <dbReference type="Proteomes" id="UP000509782"/>
    </source>
</evidence>
<reference evidence="10 12" key="2">
    <citation type="submission" date="2024-05" db="EMBL/GenBank/DDBJ databases">
        <title>Achromobacter denitrificans. BP1, complete genome.</title>
        <authorList>
            <person name="Zhang B."/>
        </authorList>
    </citation>
    <scope>NUCLEOTIDE SEQUENCE [LARGE SCALE GENOMIC DNA]</scope>
    <source>
        <strain evidence="10 12">BP1</strain>
    </source>
</reference>
<dbReference type="CDD" id="cd03257">
    <property type="entry name" value="ABC_NikE_OppD_transporters"/>
    <property type="match status" value="1"/>
</dbReference>
<dbReference type="SUPFAM" id="SSF52540">
    <property type="entry name" value="P-loop containing nucleoside triphosphate hydrolases"/>
    <property type="match status" value="1"/>
</dbReference>
<keyword evidence="5" id="KW-0547">Nucleotide-binding</keyword>
<name>A0A6N0JEW4_ACHDE</name>
<dbReference type="InterPro" id="IPR013563">
    <property type="entry name" value="Oligopep_ABC_C"/>
</dbReference>
<evidence type="ECO:0000256" key="7">
    <source>
        <dbReference type="ARBA" id="ARBA00023136"/>
    </source>
</evidence>
<evidence type="ECO:0000313" key="10">
    <source>
        <dbReference type="EMBL" id="XAN13886.1"/>
    </source>
</evidence>